<dbReference type="STRING" id="1165094.RINTHH_13320"/>
<evidence type="ECO:0000313" key="2">
    <source>
        <dbReference type="Proteomes" id="UP000053051"/>
    </source>
</evidence>
<gene>
    <name evidence="1" type="ORF">RINTHH_13320</name>
</gene>
<organism evidence="1 2">
    <name type="scientific">Richelia intracellularis HH01</name>
    <dbReference type="NCBI Taxonomy" id="1165094"/>
    <lineage>
        <taxon>Bacteria</taxon>
        <taxon>Bacillati</taxon>
        <taxon>Cyanobacteriota</taxon>
        <taxon>Cyanophyceae</taxon>
        <taxon>Nostocales</taxon>
        <taxon>Nostocaceae</taxon>
        <taxon>Richelia</taxon>
    </lineage>
</organism>
<evidence type="ECO:0000313" key="1">
    <source>
        <dbReference type="EMBL" id="CCH67487.1"/>
    </source>
</evidence>
<name>M1WZC9_9NOST</name>
<keyword evidence="2" id="KW-1185">Reference proteome</keyword>
<dbReference type="EMBL" id="CAIY01000044">
    <property type="protein sequence ID" value="CCH67487.1"/>
    <property type="molecule type" value="Genomic_DNA"/>
</dbReference>
<protein>
    <submittedName>
        <fullName evidence="1">Uncharacterized protein</fullName>
    </submittedName>
</protein>
<proteinExistence type="predicted"/>
<sequence length="48" mass="5469">MTVIEEEKYQVNKGIKLAEEAQQSLDNIVGYTNNIDQLVYSISYDTLS</sequence>
<reference evidence="2" key="2">
    <citation type="submission" date="2016-01" db="EMBL/GenBank/DDBJ databases">
        <title>Diatom-associated endosymboitic cyanobacterium lacks core nitrogen metabolism enzymes.</title>
        <authorList>
            <person name="Hilton J.A."/>
            <person name="Foster R.A."/>
            <person name="Tripp H.J."/>
            <person name="Carter B.J."/>
            <person name="Zehr J.P."/>
            <person name="Villareal T.A."/>
        </authorList>
    </citation>
    <scope>NUCLEOTIDE SEQUENCE [LARGE SCALE GENOMIC DNA]</scope>
    <source>
        <strain evidence="2">HH01</strain>
    </source>
</reference>
<dbReference type="Proteomes" id="UP000053051">
    <property type="component" value="Unassembled WGS sequence"/>
</dbReference>
<reference evidence="1 2" key="1">
    <citation type="submission" date="2012-05" db="EMBL/GenBank/DDBJ databases">
        <authorList>
            <person name="Hilton J."/>
        </authorList>
    </citation>
    <scope>NUCLEOTIDE SEQUENCE [LARGE SCALE GENOMIC DNA]</scope>
    <source>
        <strain evidence="1 2">HH01</strain>
    </source>
</reference>
<accession>M1WZC9</accession>
<comment type="caution">
    <text evidence="1">The sequence shown here is derived from an EMBL/GenBank/DDBJ whole genome shotgun (WGS) entry which is preliminary data.</text>
</comment>
<dbReference type="AlphaFoldDB" id="M1WZC9"/>